<gene>
    <name evidence="1" type="ORF">Lery_1662</name>
</gene>
<dbReference type="STRING" id="448.Lery_1662"/>
<organism evidence="1 2">
    <name type="scientific">Legionella erythra</name>
    <dbReference type="NCBI Taxonomy" id="448"/>
    <lineage>
        <taxon>Bacteria</taxon>
        <taxon>Pseudomonadati</taxon>
        <taxon>Pseudomonadota</taxon>
        <taxon>Gammaproteobacteria</taxon>
        <taxon>Legionellales</taxon>
        <taxon>Legionellaceae</taxon>
        <taxon>Legionella</taxon>
    </lineage>
</organism>
<proteinExistence type="predicted"/>
<dbReference type="RefSeq" id="WP_131751035.1">
    <property type="nucleotide sequence ID" value="NZ_CAAAHY010000009.1"/>
</dbReference>
<dbReference type="AlphaFoldDB" id="A0A0W0TQA6"/>
<reference evidence="1 2" key="1">
    <citation type="submission" date="2015-11" db="EMBL/GenBank/DDBJ databases">
        <title>Genomic analysis of 38 Legionella species identifies large and diverse effector repertoires.</title>
        <authorList>
            <person name="Burstein D."/>
            <person name="Amaro F."/>
            <person name="Zusman T."/>
            <person name="Lifshitz Z."/>
            <person name="Cohen O."/>
            <person name="Gilbert J.A."/>
            <person name="Pupko T."/>
            <person name="Shuman H.A."/>
            <person name="Segal G."/>
        </authorList>
    </citation>
    <scope>NUCLEOTIDE SEQUENCE [LARGE SCALE GENOMIC DNA]</scope>
    <source>
        <strain evidence="1 2">SE-32A-C8</strain>
    </source>
</reference>
<comment type="caution">
    <text evidence="1">The sequence shown here is derived from an EMBL/GenBank/DDBJ whole genome shotgun (WGS) entry which is preliminary data.</text>
</comment>
<accession>A0A0W0TQA6</accession>
<name>A0A0W0TQA6_LEGER</name>
<sequence length="64" mass="7532">MDKRFGLPVSTTSMEFATARDHFHHQMLASGSQAKNEARQFFLKYLSHYRNSALKSYWFQNETS</sequence>
<dbReference type="OrthoDB" id="9815900at2"/>
<evidence type="ECO:0000313" key="1">
    <source>
        <dbReference type="EMBL" id="KTC97823.1"/>
    </source>
</evidence>
<dbReference type="Proteomes" id="UP000054773">
    <property type="component" value="Unassembled WGS sequence"/>
</dbReference>
<protein>
    <submittedName>
        <fullName evidence="1">Uncharacterized protein</fullName>
    </submittedName>
</protein>
<dbReference type="EMBL" id="LNYA01000024">
    <property type="protein sequence ID" value="KTC97823.1"/>
    <property type="molecule type" value="Genomic_DNA"/>
</dbReference>
<keyword evidence="2" id="KW-1185">Reference proteome</keyword>
<evidence type="ECO:0000313" key="2">
    <source>
        <dbReference type="Proteomes" id="UP000054773"/>
    </source>
</evidence>